<accession>A0A0F6YLP4</accession>
<feature type="domain" description="GP-PDE" evidence="1">
    <location>
        <begin position="12"/>
        <end position="245"/>
    </location>
</feature>
<proteinExistence type="predicted"/>
<dbReference type="GO" id="GO:0006629">
    <property type="term" value="P:lipid metabolic process"/>
    <property type="evidence" value="ECO:0007669"/>
    <property type="project" value="InterPro"/>
</dbReference>
<dbReference type="Pfam" id="PF03009">
    <property type="entry name" value="GDPD"/>
    <property type="match status" value="1"/>
</dbReference>
<dbReference type="Proteomes" id="UP000034883">
    <property type="component" value="Chromosome"/>
</dbReference>
<dbReference type="Gene3D" id="3.20.20.190">
    <property type="entry name" value="Phosphatidylinositol (PI) phosphodiesterase"/>
    <property type="match status" value="1"/>
</dbReference>
<dbReference type="GO" id="GO:0008081">
    <property type="term" value="F:phosphoric diester hydrolase activity"/>
    <property type="evidence" value="ECO:0007669"/>
    <property type="project" value="InterPro"/>
</dbReference>
<dbReference type="CDD" id="cd08556">
    <property type="entry name" value="GDPD"/>
    <property type="match status" value="1"/>
</dbReference>
<dbReference type="SUPFAM" id="SSF51695">
    <property type="entry name" value="PLC-like phosphodiesterases"/>
    <property type="match status" value="1"/>
</dbReference>
<sequence>MITRLRARGGRPFVYGHRGASKRAPENTLRAFALALDEGADGVELDVRLSRDGIVMVAHDPDLQRVAKRPERVADLDAATLRTIDAGGDTIPTLDDTLDLALARGALVNVELKGDVPDRLALARAVASLFARRRPSEREGLFVSSFRPEILVALRALRARVPLAFLFDPEHTGEVRGALLRRVTPSDGLHPHHTLCTPGAITRWHARGHFVNAWTVNAPERALALAAAGIDGLITDDPAGLVAALRR</sequence>
<dbReference type="InterPro" id="IPR030395">
    <property type="entry name" value="GP_PDE_dom"/>
</dbReference>
<keyword evidence="3" id="KW-1185">Reference proteome</keyword>
<protein>
    <submittedName>
        <fullName evidence="2">Glycerophosphoryl diester phosphodiesterase</fullName>
    </submittedName>
</protein>
<dbReference type="InterPro" id="IPR017946">
    <property type="entry name" value="PLC-like_Pdiesterase_TIM-brl"/>
</dbReference>
<dbReference type="STRING" id="927083.DB32_007727"/>
<dbReference type="PROSITE" id="PS51704">
    <property type="entry name" value="GP_PDE"/>
    <property type="match status" value="1"/>
</dbReference>
<dbReference type="PANTHER" id="PTHR46211:SF1">
    <property type="entry name" value="GLYCEROPHOSPHODIESTER PHOSPHODIESTERASE, CYTOPLASMIC"/>
    <property type="match status" value="1"/>
</dbReference>
<name>A0A0F6YLP4_9BACT</name>
<dbReference type="KEGG" id="samy:DB32_007727"/>
<dbReference type="PANTHER" id="PTHR46211">
    <property type="entry name" value="GLYCEROPHOSPHORYL DIESTER PHOSPHODIESTERASE"/>
    <property type="match status" value="1"/>
</dbReference>
<reference evidence="2 3" key="1">
    <citation type="submission" date="2015-03" db="EMBL/GenBank/DDBJ databases">
        <title>Genome assembly of Sandaracinus amylolyticus DSM 53668.</title>
        <authorList>
            <person name="Sharma G."/>
            <person name="Subramanian S."/>
        </authorList>
    </citation>
    <scope>NUCLEOTIDE SEQUENCE [LARGE SCALE GENOMIC DNA]</scope>
    <source>
        <strain evidence="2 3">DSM 53668</strain>
    </source>
</reference>
<evidence type="ECO:0000259" key="1">
    <source>
        <dbReference type="PROSITE" id="PS51704"/>
    </source>
</evidence>
<evidence type="ECO:0000313" key="3">
    <source>
        <dbReference type="Proteomes" id="UP000034883"/>
    </source>
</evidence>
<dbReference type="EMBL" id="CP011125">
    <property type="protein sequence ID" value="AKF10578.1"/>
    <property type="molecule type" value="Genomic_DNA"/>
</dbReference>
<organism evidence="2 3">
    <name type="scientific">Sandaracinus amylolyticus</name>
    <dbReference type="NCBI Taxonomy" id="927083"/>
    <lineage>
        <taxon>Bacteria</taxon>
        <taxon>Pseudomonadati</taxon>
        <taxon>Myxococcota</taxon>
        <taxon>Polyangia</taxon>
        <taxon>Polyangiales</taxon>
        <taxon>Sandaracinaceae</taxon>
        <taxon>Sandaracinus</taxon>
    </lineage>
</organism>
<dbReference type="RefSeq" id="WP_053237532.1">
    <property type="nucleotide sequence ID" value="NZ_CP011125.1"/>
</dbReference>
<dbReference type="OrthoDB" id="9787897at2"/>
<dbReference type="AlphaFoldDB" id="A0A0F6YLP4"/>
<evidence type="ECO:0000313" key="2">
    <source>
        <dbReference type="EMBL" id="AKF10578.1"/>
    </source>
</evidence>
<gene>
    <name evidence="2" type="ORF">DB32_007727</name>
</gene>